<dbReference type="EMBL" id="LATX01000953">
    <property type="protein sequence ID" value="KTB44301.1"/>
    <property type="molecule type" value="Genomic_DNA"/>
</dbReference>
<evidence type="ECO:0000313" key="4">
    <source>
        <dbReference type="Proteomes" id="UP000054988"/>
    </source>
</evidence>
<dbReference type="GO" id="GO:0003676">
    <property type="term" value="F:nucleic acid binding"/>
    <property type="evidence" value="ECO:0007669"/>
    <property type="project" value="InterPro"/>
</dbReference>
<dbReference type="GO" id="GO:0008270">
    <property type="term" value="F:zinc ion binding"/>
    <property type="evidence" value="ECO:0007669"/>
    <property type="project" value="InterPro"/>
</dbReference>
<evidence type="ECO:0000256" key="1">
    <source>
        <dbReference type="SAM" id="MobiDB-lite"/>
    </source>
</evidence>
<feature type="domain" description="U1-type" evidence="2">
    <location>
        <begin position="38"/>
        <end position="72"/>
    </location>
</feature>
<gene>
    <name evidence="3" type="ORF">WG66_3117</name>
</gene>
<dbReference type="Proteomes" id="UP000054988">
    <property type="component" value="Unassembled WGS sequence"/>
</dbReference>
<feature type="domain" description="U1-type" evidence="2">
    <location>
        <begin position="77"/>
        <end position="112"/>
    </location>
</feature>
<feature type="domain" description="U1-type" evidence="2">
    <location>
        <begin position="1"/>
        <end position="34"/>
    </location>
</feature>
<proteinExistence type="predicted"/>
<accession>A0A0W0G6U7</accession>
<dbReference type="InterPro" id="IPR003604">
    <property type="entry name" value="Matrin/U1-like-C_Znf_C2H2"/>
</dbReference>
<evidence type="ECO:0000259" key="2">
    <source>
        <dbReference type="SMART" id="SM00451"/>
    </source>
</evidence>
<feature type="compositionally biased region" description="Gly residues" evidence="1">
    <location>
        <begin position="149"/>
        <end position="199"/>
    </location>
</feature>
<dbReference type="AlphaFoldDB" id="A0A0W0G6U7"/>
<sequence>MSSWTCKLCNLTTQVGNRKSHIASKRHREAAISKIPESDRWTCDVCPNTTMHVNNKDSHCFGREHLKNSARPTQPHAPKWKCDICVDRPPMKLKDKDAHVKSKSHQAKLKLPNALSSSGVPAPPDATPAPSGSGPSGFGRGNTGNSRGYRGGGRGGGHGGLGRGSRGGAGRGGSGGFGRGRGGGFIGLGGSGSGQGDGDGWSSDDGDDEEPEGSSGDGSDGSSDEEPEGHGAKLHPNGKRRIPIRDVEKVYGYGFPLEAYRDAGLYNARHQTLVTPEDVEKASDAYDARGILHDVDTQWGLIPGGGAYKESNFYYGSDQYDFY</sequence>
<organism evidence="3 4">
    <name type="scientific">Moniliophthora roreri</name>
    <name type="common">Frosty pod rot fungus</name>
    <name type="synonym">Monilia roreri</name>
    <dbReference type="NCBI Taxonomy" id="221103"/>
    <lineage>
        <taxon>Eukaryota</taxon>
        <taxon>Fungi</taxon>
        <taxon>Dikarya</taxon>
        <taxon>Basidiomycota</taxon>
        <taxon>Agaricomycotina</taxon>
        <taxon>Agaricomycetes</taxon>
        <taxon>Agaricomycetidae</taxon>
        <taxon>Agaricales</taxon>
        <taxon>Marasmiineae</taxon>
        <taxon>Marasmiaceae</taxon>
        <taxon>Moniliophthora</taxon>
    </lineage>
</organism>
<feature type="compositionally biased region" description="Acidic residues" evidence="1">
    <location>
        <begin position="202"/>
        <end position="212"/>
    </location>
</feature>
<reference evidence="3 4" key="1">
    <citation type="submission" date="2015-12" db="EMBL/GenBank/DDBJ databases">
        <title>Draft genome sequence of Moniliophthora roreri, the causal agent of frosty pod rot of cacao.</title>
        <authorList>
            <person name="Aime M.C."/>
            <person name="Diaz-Valderrama J.R."/>
            <person name="Kijpornyongpan T."/>
            <person name="Phillips-Mora W."/>
        </authorList>
    </citation>
    <scope>NUCLEOTIDE SEQUENCE [LARGE SCALE GENOMIC DNA]</scope>
    <source>
        <strain evidence="3 4">MCA 2952</strain>
    </source>
</reference>
<comment type="caution">
    <text evidence="3">The sequence shown here is derived from an EMBL/GenBank/DDBJ whole genome shotgun (WGS) entry which is preliminary data.</text>
</comment>
<dbReference type="SMART" id="SM00451">
    <property type="entry name" value="ZnF_U1"/>
    <property type="match status" value="3"/>
</dbReference>
<name>A0A0W0G6U7_MONRR</name>
<dbReference type="eggNOG" id="ENOG502RNYF">
    <property type="taxonomic scope" value="Eukaryota"/>
</dbReference>
<feature type="region of interest" description="Disordered" evidence="1">
    <location>
        <begin position="94"/>
        <end position="240"/>
    </location>
</feature>
<protein>
    <recommendedName>
        <fullName evidence="2">U1-type domain-containing protein</fullName>
    </recommendedName>
</protein>
<evidence type="ECO:0000313" key="3">
    <source>
        <dbReference type="EMBL" id="KTB44301.1"/>
    </source>
</evidence>